<evidence type="ECO:0000313" key="3">
    <source>
        <dbReference type="Proteomes" id="UP001595803"/>
    </source>
</evidence>
<reference evidence="3" key="1">
    <citation type="journal article" date="2019" name="Int. J. Syst. Evol. Microbiol.">
        <title>The Global Catalogue of Microorganisms (GCM) 10K type strain sequencing project: providing services to taxonomists for standard genome sequencing and annotation.</title>
        <authorList>
            <consortium name="The Broad Institute Genomics Platform"/>
            <consortium name="The Broad Institute Genome Sequencing Center for Infectious Disease"/>
            <person name="Wu L."/>
            <person name="Ma J."/>
        </authorList>
    </citation>
    <scope>NUCLEOTIDE SEQUENCE [LARGE SCALE GENOMIC DNA]</scope>
    <source>
        <strain evidence="3">CCTCC AB 2017081</strain>
    </source>
</reference>
<evidence type="ECO:0000256" key="1">
    <source>
        <dbReference type="SAM" id="SignalP"/>
    </source>
</evidence>
<gene>
    <name evidence="2" type="ORF">ACFOSB_22440</name>
</gene>
<organism evidence="2 3">
    <name type="scientific">Deinococcus rufus</name>
    <dbReference type="NCBI Taxonomy" id="2136097"/>
    <lineage>
        <taxon>Bacteria</taxon>
        <taxon>Thermotogati</taxon>
        <taxon>Deinococcota</taxon>
        <taxon>Deinococci</taxon>
        <taxon>Deinococcales</taxon>
        <taxon>Deinococcaceae</taxon>
        <taxon>Deinococcus</taxon>
    </lineage>
</organism>
<dbReference type="RefSeq" id="WP_322474422.1">
    <property type="nucleotide sequence ID" value="NZ_JBHRZG010000024.1"/>
</dbReference>
<dbReference type="InterPro" id="IPR005632">
    <property type="entry name" value="Chaperone_Skp"/>
</dbReference>
<comment type="caution">
    <text evidence="2">The sequence shown here is derived from an EMBL/GenBank/DDBJ whole genome shotgun (WGS) entry which is preliminary data.</text>
</comment>
<dbReference type="InterPro" id="IPR024930">
    <property type="entry name" value="Skp_dom_sf"/>
</dbReference>
<feature type="signal peptide" evidence="1">
    <location>
        <begin position="1"/>
        <end position="19"/>
    </location>
</feature>
<evidence type="ECO:0000313" key="2">
    <source>
        <dbReference type="EMBL" id="MFC3835633.1"/>
    </source>
</evidence>
<dbReference type="Pfam" id="PF03938">
    <property type="entry name" value="OmpH"/>
    <property type="match status" value="1"/>
</dbReference>
<keyword evidence="1" id="KW-0732">Signal</keyword>
<dbReference type="SUPFAM" id="SSF111384">
    <property type="entry name" value="OmpH-like"/>
    <property type="match status" value="1"/>
</dbReference>
<dbReference type="Proteomes" id="UP001595803">
    <property type="component" value="Unassembled WGS sequence"/>
</dbReference>
<proteinExistence type="predicted"/>
<dbReference type="Gene3D" id="3.30.910.20">
    <property type="entry name" value="Skp domain"/>
    <property type="match status" value="1"/>
</dbReference>
<accession>A0ABV7ZGT4</accession>
<name>A0ABV7ZGT4_9DEIO</name>
<dbReference type="SMART" id="SM00935">
    <property type="entry name" value="OmpH"/>
    <property type="match status" value="1"/>
</dbReference>
<protein>
    <submittedName>
        <fullName evidence="2">OmpH family outer membrane protein</fullName>
    </submittedName>
</protein>
<dbReference type="EMBL" id="JBHRZG010000024">
    <property type="protein sequence ID" value="MFC3835633.1"/>
    <property type="molecule type" value="Genomic_DNA"/>
</dbReference>
<feature type="chain" id="PRO_5046045128" evidence="1">
    <location>
        <begin position="20"/>
        <end position="156"/>
    </location>
</feature>
<keyword evidence="3" id="KW-1185">Reference proteome</keyword>
<sequence length="156" mass="16437">MNRILMLLPLALLATVPHAQQPKARVAFVNVDTLVRAMPNSAAYTKAMTQAETDLKARRASLQTLLAKASSSGSAADRQAATKAQQAYATVQADHTKKIQAAFAPLSTKLNAAVAQAAKANGFTVVMDEKVAAQTSLVLYADKSTSLTAAVQKLLK</sequence>